<dbReference type="PANTHER" id="PTHR42957">
    <property type="entry name" value="HELICASE MJ1565-RELATED"/>
    <property type="match status" value="1"/>
</dbReference>
<dbReference type="SUPFAM" id="SSF52540">
    <property type="entry name" value="P-loop containing nucleoside triphosphate hydrolases"/>
    <property type="match status" value="1"/>
</dbReference>
<gene>
    <name evidence="2" type="ORF">BC739_001764</name>
</gene>
<dbReference type="Gene3D" id="3.40.50.300">
    <property type="entry name" value="P-loop containing nucleotide triphosphate hydrolases"/>
    <property type="match status" value="2"/>
</dbReference>
<dbReference type="InterPro" id="IPR027417">
    <property type="entry name" value="P-loop_NTPase"/>
</dbReference>
<dbReference type="PANTHER" id="PTHR42957:SF1">
    <property type="entry name" value="HELICASE MJ1565-RELATED"/>
    <property type="match status" value="1"/>
</dbReference>
<evidence type="ECO:0000313" key="3">
    <source>
        <dbReference type="Proteomes" id="UP000517916"/>
    </source>
</evidence>
<dbReference type="InterPro" id="IPR002789">
    <property type="entry name" value="HerA_central"/>
</dbReference>
<dbReference type="Proteomes" id="UP000517916">
    <property type="component" value="Unassembled WGS sequence"/>
</dbReference>
<keyword evidence="3" id="KW-1185">Reference proteome</keyword>
<sequence>MTDISSMAKVVCVAPDLIQIEVLSSDAYQALDVKVEIGSYLTISDDKGLAVVAIVQSYRIKDRAGSPSGESVTSPTFVIDAQPVGRLQDGEFRRGGKQIAIPPSRVEISSQSVLTKIYDSVSESKRFSFGQLAQDRSVRVTLDGDKFFGKHIGVVGSTGSGKSCTVAKLLQEGMEPSCDQKERGVLNNSHIIIFDLHGEYKAAFPSAHVIDTGNLNLPYWLMNSEELGEMFIESNEQNSHNQVSQFRQAVIENKVSHHTSGGEINTSYDSPAYFSLSEVINYLYNLNAEMVGKGSGEDGSPKLKDGTYVKDRSSRYFRERCRFADPNSSPTARVSGGPFNGEFNRFLMRLDARLNDKRLNFLLGPRKVDGAEYKTADLAELLYQFTGYGIPKRNVTIIDLSGIPFEVLSVVVSLISRLIFSFSFYFRKSKSVGESDLPYLLVYEEAHNYIPRSEGAKYGSVKKAIERIAKEGRKYGISLMIVSQRPSEISETVFSQCNNFVAMRLTNPSDQQYVKRLLPDTVSAITDGLPSLEKQEVIVIGDSIAIPSVVRVDDVLHRPDSRDINFHTEWKKDWLDLAIPLILEKWTK</sequence>
<evidence type="ECO:0000313" key="2">
    <source>
        <dbReference type="EMBL" id="MBA8924567.1"/>
    </source>
</evidence>
<dbReference type="Pfam" id="PF01935">
    <property type="entry name" value="DUF87"/>
    <property type="match status" value="1"/>
</dbReference>
<name>A0ABR6BCK4_9PSEU</name>
<comment type="caution">
    <text evidence="2">The sequence shown here is derived from an EMBL/GenBank/DDBJ whole genome shotgun (WGS) entry which is preliminary data.</text>
</comment>
<dbReference type="EMBL" id="JACJID010000001">
    <property type="protein sequence ID" value="MBA8924567.1"/>
    <property type="molecule type" value="Genomic_DNA"/>
</dbReference>
<protein>
    <recommendedName>
        <fullName evidence="1">Helicase HerA central domain-containing protein</fullName>
    </recommendedName>
</protein>
<proteinExistence type="predicted"/>
<accession>A0ABR6BCK4</accession>
<dbReference type="RefSeq" id="WP_182836836.1">
    <property type="nucleotide sequence ID" value="NZ_BAAABQ010000001.1"/>
</dbReference>
<organism evidence="2 3">
    <name type="scientific">Kutzneria viridogrisea</name>
    <dbReference type="NCBI Taxonomy" id="47990"/>
    <lineage>
        <taxon>Bacteria</taxon>
        <taxon>Bacillati</taxon>
        <taxon>Actinomycetota</taxon>
        <taxon>Actinomycetes</taxon>
        <taxon>Pseudonocardiales</taxon>
        <taxon>Pseudonocardiaceae</taxon>
        <taxon>Kutzneria</taxon>
    </lineage>
</organism>
<feature type="domain" description="Helicase HerA central" evidence="1">
    <location>
        <begin position="129"/>
        <end position="419"/>
    </location>
</feature>
<evidence type="ECO:0000259" key="1">
    <source>
        <dbReference type="Pfam" id="PF01935"/>
    </source>
</evidence>
<dbReference type="CDD" id="cd01127">
    <property type="entry name" value="TrwB_TraG_TraD_VirD4"/>
    <property type="match status" value="1"/>
</dbReference>
<dbReference type="InterPro" id="IPR008571">
    <property type="entry name" value="HerA-like"/>
</dbReference>
<reference evidence="2 3" key="1">
    <citation type="submission" date="2020-08" db="EMBL/GenBank/DDBJ databases">
        <title>Genomic Encyclopedia of Archaeal and Bacterial Type Strains, Phase II (KMG-II): from individual species to whole genera.</title>
        <authorList>
            <person name="Goeker M."/>
        </authorList>
    </citation>
    <scope>NUCLEOTIDE SEQUENCE [LARGE SCALE GENOMIC DNA]</scope>
    <source>
        <strain evidence="2 3">DSM 43850</strain>
    </source>
</reference>